<dbReference type="Gene3D" id="3.40.50.880">
    <property type="match status" value="1"/>
</dbReference>
<organism evidence="4 5">
    <name type="scientific">Lottia gigantea</name>
    <name type="common">Giant owl limpet</name>
    <dbReference type="NCBI Taxonomy" id="225164"/>
    <lineage>
        <taxon>Eukaryota</taxon>
        <taxon>Metazoa</taxon>
        <taxon>Spiralia</taxon>
        <taxon>Lophotrochozoa</taxon>
        <taxon>Mollusca</taxon>
        <taxon>Gastropoda</taxon>
        <taxon>Patellogastropoda</taxon>
        <taxon>Lottioidea</taxon>
        <taxon>Lottiidae</taxon>
        <taxon>Lottia</taxon>
    </lineage>
</organism>
<dbReference type="CTD" id="20247156"/>
<dbReference type="InterPro" id="IPR029062">
    <property type="entry name" value="Class_I_gatase-like"/>
</dbReference>
<dbReference type="InterPro" id="IPR002818">
    <property type="entry name" value="DJ-1/PfpI"/>
</dbReference>
<dbReference type="Proteomes" id="UP000030746">
    <property type="component" value="Unassembled WGS sequence"/>
</dbReference>
<dbReference type="GO" id="GO:0023051">
    <property type="term" value="P:regulation of signaling"/>
    <property type="evidence" value="ECO:0007669"/>
    <property type="project" value="UniProtKB-ARBA"/>
</dbReference>
<dbReference type="OMA" id="CSGDLWQ"/>
<evidence type="ECO:0000256" key="2">
    <source>
        <dbReference type="ARBA" id="ARBA00022490"/>
    </source>
</evidence>
<dbReference type="HOGENOM" id="CLU_000445_44_2_1"/>
<proteinExistence type="predicted"/>
<dbReference type="EMBL" id="KB199699">
    <property type="protein sequence ID" value="ESP04580.1"/>
    <property type="molecule type" value="Genomic_DNA"/>
</dbReference>
<dbReference type="GO" id="GO:0005739">
    <property type="term" value="C:mitochondrion"/>
    <property type="evidence" value="ECO:0007669"/>
    <property type="project" value="TreeGrafter"/>
</dbReference>
<dbReference type="GeneID" id="20247156"/>
<dbReference type="OrthoDB" id="543156at2759"/>
<accession>V4CQ47</accession>
<dbReference type="InterPro" id="IPR050325">
    <property type="entry name" value="Prot/Nucl_acid_deglycase"/>
</dbReference>
<sequence>MPSALVILSEGAEEMETVISVDVLRRGGIEVTMAGLVGTDAVVCSRQVSLVPDKSLEEAMKGGPYDIVVCPGGAKGAHNLCESAIVGKLLQDQESNGRYIAAVCAGPTALLQHGIGKGKKITSHPGVADKLKSGGYNYSEDRVVQDGKIITSRGPGTSFEFAIKIVEALAGAEKANSLIAPMLLMM</sequence>
<keyword evidence="5" id="KW-1185">Reference proteome</keyword>
<feature type="domain" description="DJ-1/PfpI" evidence="3">
    <location>
        <begin position="3"/>
        <end position="167"/>
    </location>
</feature>
<dbReference type="GO" id="GO:0005634">
    <property type="term" value="C:nucleus"/>
    <property type="evidence" value="ECO:0007669"/>
    <property type="project" value="TreeGrafter"/>
</dbReference>
<dbReference type="GO" id="GO:1903189">
    <property type="term" value="P:glyoxal metabolic process"/>
    <property type="evidence" value="ECO:0007669"/>
    <property type="project" value="TreeGrafter"/>
</dbReference>
<dbReference type="KEGG" id="lgi:LOTGIDRAFT_223821"/>
<dbReference type="SUPFAM" id="SSF52317">
    <property type="entry name" value="Class I glutamine amidotransferase-like"/>
    <property type="match status" value="1"/>
</dbReference>
<dbReference type="PANTHER" id="PTHR48094">
    <property type="entry name" value="PROTEIN/NUCLEIC ACID DEGLYCASE DJ-1-RELATED"/>
    <property type="match status" value="1"/>
</dbReference>
<dbReference type="PANTHER" id="PTHR48094:SF12">
    <property type="entry name" value="PARKINSON DISEASE PROTEIN 7 HOMOLOG"/>
    <property type="match status" value="1"/>
</dbReference>
<dbReference type="FunFam" id="3.40.50.880:FF:000022">
    <property type="entry name" value="protein deglycase DJ-1"/>
    <property type="match status" value="1"/>
</dbReference>
<dbReference type="NCBIfam" id="TIGR01383">
    <property type="entry name" value="not_thiJ"/>
    <property type="match status" value="1"/>
</dbReference>
<name>V4CQ47_LOTGI</name>
<evidence type="ECO:0000259" key="3">
    <source>
        <dbReference type="Pfam" id="PF01965"/>
    </source>
</evidence>
<evidence type="ECO:0000256" key="1">
    <source>
        <dbReference type="ARBA" id="ARBA00004496"/>
    </source>
</evidence>
<gene>
    <name evidence="4" type="ORF">LOTGIDRAFT_223821</name>
</gene>
<dbReference type="InterPro" id="IPR006287">
    <property type="entry name" value="DJ-1"/>
</dbReference>
<evidence type="ECO:0000313" key="5">
    <source>
        <dbReference type="Proteomes" id="UP000030746"/>
    </source>
</evidence>
<protein>
    <recommendedName>
        <fullName evidence="3">DJ-1/PfpI domain-containing protein</fullName>
    </recommendedName>
</protein>
<dbReference type="STRING" id="225164.V4CQ47"/>
<dbReference type="GO" id="GO:0006979">
    <property type="term" value="P:response to oxidative stress"/>
    <property type="evidence" value="ECO:0007669"/>
    <property type="project" value="TreeGrafter"/>
</dbReference>
<dbReference type="Pfam" id="PF01965">
    <property type="entry name" value="DJ-1_PfpI"/>
    <property type="match status" value="1"/>
</dbReference>
<comment type="subcellular location">
    <subcellularLocation>
        <location evidence="1">Cytoplasm</location>
    </subcellularLocation>
</comment>
<keyword evidence="2" id="KW-0963">Cytoplasm</keyword>
<dbReference type="GO" id="GO:0046295">
    <property type="term" value="P:glycolate biosynthetic process"/>
    <property type="evidence" value="ECO:0007669"/>
    <property type="project" value="TreeGrafter"/>
</dbReference>
<dbReference type="GO" id="GO:0010646">
    <property type="term" value="P:regulation of cell communication"/>
    <property type="evidence" value="ECO:0007669"/>
    <property type="project" value="UniProtKB-ARBA"/>
</dbReference>
<evidence type="ECO:0000313" key="4">
    <source>
        <dbReference type="EMBL" id="ESP04580.1"/>
    </source>
</evidence>
<dbReference type="CDD" id="cd03135">
    <property type="entry name" value="GATase1_DJ-1"/>
    <property type="match status" value="1"/>
</dbReference>
<reference evidence="4 5" key="1">
    <citation type="journal article" date="2013" name="Nature">
        <title>Insights into bilaterian evolution from three spiralian genomes.</title>
        <authorList>
            <person name="Simakov O."/>
            <person name="Marletaz F."/>
            <person name="Cho S.J."/>
            <person name="Edsinger-Gonzales E."/>
            <person name="Havlak P."/>
            <person name="Hellsten U."/>
            <person name="Kuo D.H."/>
            <person name="Larsson T."/>
            <person name="Lv J."/>
            <person name="Arendt D."/>
            <person name="Savage R."/>
            <person name="Osoegawa K."/>
            <person name="de Jong P."/>
            <person name="Grimwood J."/>
            <person name="Chapman J.A."/>
            <person name="Shapiro H."/>
            <person name="Aerts A."/>
            <person name="Otillar R.P."/>
            <person name="Terry A.Y."/>
            <person name="Boore J.L."/>
            <person name="Grigoriev I.V."/>
            <person name="Lindberg D.R."/>
            <person name="Seaver E.C."/>
            <person name="Weisblat D.A."/>
            <person name="Putnam N.H."/>
            <person name="Rokhsar D.S."/>
        </authorList>
    </citation>
    <scope>NUCLEOTIDE SEQUENCE [LARGE SCALE GENOMIC DNA]</scope>
</reference>
<dbReference type="AlphaFoldDB" id="V4CQ47"/>
<dbReference type="RefSeq" id="XP_009044749.1">
    <property type="nucleotide sequence ID" value="XM_009046501.1"/>
</dbReference>